<accession>A0A0B0PEN3</accession>
<dbReference type="Proteomes" id="UP000032142">
    <property type="component" value="Unassembled WGS sequence"/>
</dbReference>
<organism evidence="1 2">
    <name type="scientific">Gossypium arboreum</name>
    <name type="common">Tree cotton</name>
    <name type="synonym">Gossypium nanking</name>
    <dbReference type="NCBI Taxonomy" id="29729"/>
    <lineage>
        <taxon>Eukaryota</taxon>
        <taxon>Viridiplantae</taxon>
        <taxon>Streptophyta</taxon>
        <taxon>Embryophyta</taxon>
        <taxon>Tracheophyta</taxon>
        <taxon>Spermatophyta</taxon>
        <taxon>Magnoliopsida</taxon>
        <taxon>eudicotyledons</taxon>
        <taxon>Gunneridae</taxon>
        <taxon>Pentapetalae</taxon>
        <taxon>rosids</taxon>
        <taxon>malvids</taxon>
        <taxon>Malvales</taxon>
        <taxon>Malvaceae</taxon>
        <taxon>Malvoideae</taxon>
        <taxon>Gossypium</taxon>
    </lineage>
</organism>
<evidence type="ECO:0000313" key="1">
    <source>
        <dbReference type="EMBL" id="KHG22894.1"/>
    </source>
</evidence>
<reference evidence="2" key="1">
    <citation type="submission" date="2014-09" db="EMBL/GenBank/DDBJ databases">
        <authorList>
            <person name="Mudge J."/>
            <person name="Ramaraj T."/>
            <person name="Lindquist I.E."/>
            <person name="Bharti A.K."/>
            <person name="Sundararajan A."/>
            <person name="Cameron C.T."/>
            <person name="Woodward J.E."/>
            <person name="May G.D."/>
            <person name="Brubaker C."/>
            <person name="Broadhvest J."/>
            <person name="Wilkins T.A."/>
        </authorList>
    </citation>
    <scope>NUCLEOTIDE SEQUENCE</scope>
    <source>
        <strain evidence="2">cv. AKA8401</strain>
    </source>
</reference>
<keyword evidence="2" id="KW-1185">Reference proteome</keyword>
<dbReference type="AlphaFoldDB" id="A0A0B0PEN3"/>
<proteinExistence type="predicted"/>
<protein>
    <submittedName>
        <fullName evidence="1">Replicase polyprotein 1ab</fullName>
    </submittedName>
</protein>
<gene>
    <name evidence="1" type="ORF">F383_28968</name>
</gene>
<sequence>MTALTILLGEEKICDSNKATKDGLKRNLEGIIKKKIGSPAYLVSAFDVNNVR</sequence>
<evidence type="ECO:0000313" key="2">
    <source>
        <dbReference type="Proteomes" id="UP000032142"/>
    </source>
</evidence>
<dbReference type="EMBL" id="KN423189">
    <property type="protein sequence ID" value="KHG22894.1"/>
    <property type="molecule type" value="Genomic_DNA"/>
</dbReference>
<name>A0A0B0PEN3_GOSAR</name>